<evidence type="ECO:0000313" key="3">
    <source>
        <dbReference type="Proteomes" id="UP000483820"/>
    </source>
</evidence>
<organism evidence="2 3">
    <name type="scientific">Caenorhabditis remanei</name>
    <name type="common">Caenorhabditis vulgaris</name>
    <dbReference type="NCBI Taxonomy" id="31234"/>
    <lineage>
        <taxon>Eukaryota</taxon>
        <taxon>Metazoa</taxon>
        <taxon>Ecdysozoa</taxon>
        <taxon>Nematoda</taxon>
        <taxon>Chromadorea</taxon>
        <taxon>Rhabditida</taxon>
        <taxon>Rhabditina</taxon>
        <taxon>Rhabditomorpha</taxon>
        <taxon>Rhabditoidea</taxon>
        <taxon>Rhabditidae</taxon>
        <taxon>Peloderinae</taxon>
        <taxon>Caenorhabditis</taxon>
    </lineage>
</organism>
<proteinExistence type="predicted"/>
<evidence type="ECO:0000313" key="2">
    <source>
        <dbReference type="EMBL" id="KAF1768699.1"/>
    </source>
</evidence>
<gene>
    <name evidence="2" type="ORF">GCK72_000512</name>
</gene>
<reference evidence="2 3" key="1">
    <citation type="submission" date="2019-12" db="EMBL/GenBank/DDBJ databases">
        <title>Chromosome-level assembly of the Caenorhabditis remanei genome.</title>
        <authorList>
            <person name="Teterina A.A."/>
            <person name="Willis J.H."/>
            <person name="Phillips P.C."/>
        </authorList>
    </citation>
    <scope>NUCLEOTIDE SEQUENCE [LARGE SCALE GENOMIC DNA]</scope>
    <source>
        <strain evidence="2 3">PX506</strain>
        <tissue evidence="2">Whole organism</tissue>
    </source>
</reference>
<name>A0A6A5HM88_CAERE</name>
<dbReference type="AlphaFoldDB" id="A0A6A5HM88"/>
<accession>A0A6A5HM88</accession>
<dbReference type="RefSeq" id="XP_053591183.1">
    <property type="nucleotide sequence ID" value="XM_053722538.1"/>
</dbReference>
<dbReference type="EMBL" id="WUAV01000001">
    <property type="protein sequence ID" value="KAF1768699.1"/>
    <property type="molecule type" value="Genomic_DNA"/>
</dbReference>
<dbReference type="Proteomes" id="UP000483820">
    <property type="component" value="Chromosome I"/>
</dbReference>
<evidence type="ECO:0000256" key="1">
    <source>
        <dbReference type="SAM" id="MobiDB-lite"/>
    </source>
</evidence>
<feature type="compositionally biased region" description="Polar residues" evidence="1">
    <location>
        <begin position="50"/>
        <end position="62"/>
    </location>
</feature>
<feature type="compositionally biased region" description="Basic and acidic residues" evidence="1">
    <location>
        <begin position="1"/>
        <end position="32"/>
    </location>
</feature>
<comment type="caution">
    <text evidence="2">The sequence shown here is derived from an EMBL/GenBank/DDBJ whole genome shotgun (WGS) entry which is preliminary data.</text>
</comment>
<dbReference type="KEGG" id="crq:GCK72_000512"/>
<feature type="region of interest" description="Disordered" evidence="1">
    <location>
        <begin position="1"/>
        <end position="70"/>
    </location>
</feature>
<sequence>MSSSEELPHNHDIHGTEDRAPVVSHPSEDPKRIGYGLAMDSSPPRRHCSTIPSKRPTPNSASGRPFYVYG</sequence>
<dbReference type="CTD" id="78773117"/>
<protein>
    <submittedName>
        <fullName evidence="2">Uncharacterized protein</fullName>
    </submittedName>
</protein>
<dbReference type="GeneID" id="78773117"/>